<dbReference type="GeneTree" id="ENSGT00530000063718"/>
<proteinExistence type="predicted"/>
<reference evidence="2" key="4">
    <citation type="submission" date="2025-08" db="UniProtKB">
        <authorList>
            <consortium name="Ensembl"/>
        </authorList>
    </citation>
    <scope>IDENTIFICATION</scope>
</reference>
<dbReference type="Ensembl" id="ENSCMIT00000015313.1">
    <property type="protein sequence ID" value="ENSCMIP00000014999.1"/>
    <property type="gene ID" value="ENSCMIG00000007357.1"/>
</dbReference>
<evidence type="ECO:0000313" key="2">
    <source>
        <dbReference type="Ensembl" id="ENSCMIP00000014999.1"/>
    </source>
</evidence>
<sequence>TRISLLLLYYNNVHLSFSDMATVPNTFKGKKKGKVILTQYRVLFLTANRSDPMRSFSMPFQLIRGSNVEQNLFSPNQVTGKIMAENGGGWEGTATFKLIFNSGGATEFMRLMALTPQFVGYMPPPPPPPGKSLRLLYSYHCQFHYNLHP</sequence>
<dbReference type="Proteomes" id="UP000314986">
    <property type="component" value="Unassembled WGS sequence"/>
</dbReference>
<dbReference type="GO" id="GO:0003713">
    <property type="term" value="F:transcription coactivator activity"/>
    <property type="evidence" value="ECO:0007669"/>
    <property type="project" value="InterPro"/>
</dbReference>
<reference evidence="3" key="3">
    <citation type="journal article" date="2014" name="Nature">
        <title>Elephant shark genome provides unique insights into gnathostome evolution.</title>
        <authorList>
            <consortium name="International Elephant Shark Genome Sequencing Consortium"/>
            <person name="Venkatesh B."/>
            <person name="Lee A.P."/>
            <person name="Ravi V."/>
            <person name="Maurya A.K."/>
            <person name="Lian M.M."/>
            <person name="Swann J.B."/>
            <person name="Ohta Y."/>
            <person name="Flajnik M.F."/>
            <person name="Sutoh Y."/>
            <person name="Kasahara M."/>
            <person name="Hoon S."/>
            <person name="Gangu V."/>
            <person name="Roy S.W."/>
            <person name="Irimia M."/>
            <person name="Korzh V."/>
            <person name="Kondrychyn I."/>
            <person name="Lim Z.W."/>
            <person name="Tay B.H."/>
            <person name="Tohari S."/>
            <person name="Kong K.W."/>
            <person name="Ho S."/>
            <person name="Lorente-Galdos B."/>
            <person name="Quilez J."/>
            <person name="Marques-Bonet T."/>
            <person name="Raney B.J."/>
            <person name="Ingham P.W."/>
            <person name="Tay A."/>
            <person name="Hillier L.W."/>
            <person name="Minx P."/>
            <person name="Boehm T."/>
            <person name="Wilson R.K."/>
            <person name="Brenner S."/>
            <person name="Warren W.C."/>
        </authorList>
    </citation>
    <scope>NUCLEOTIDE SEQUENCE [LARGE SCALE GENOMIC DNA]</scope>
</reference>
<dbReference type="CDD" id="cd13214">
    <property type="entry name" value="PH-GRAM_WBP2"/>
    <property type="match status" value="1"/>
</dbReference>
<keyword evidence="3" id="KW-1185">Reference proteome</keyword>
<feature type="domain" description="GRAM" evidence="1">
    <location>
        <begin position="29"/>
        <end position="110"/>
    </location>
</feature>
<evidence type="ECO:0000313" key="3">
    <source>
        <dbReference type="Proteomes" id="UP000314986"/>
    </source>
</evidence>
<organism evidence="2 3">
    <name type="scientific">Callorhinchus milii</name>
    <name type="common">Ghost shark</name>
    <dbReference type="NCBI Taxonomy" id="7868"/>
    <lineage>
        <taxon>Eukaryota</taxon>
        <taxon>Metazoa</taxon>
        <taxon>Chordata</taxon>
        <taxon>Craniata</taxon>
        <taxon>Vertebrata</taxon>
        <taxon>Chondrichthyes</taxon>
        <taxon>Holocephali</taxon>
        <taxon>Chimaeriformes</taxon>
        <taxon>Callorhinchidae</taxon>
        <taxon>Callorhinchus</taxon>
    </lineage>
</organism>
<dbReference type="InterPro" id="IPR044852">
    <property type="entry name" value="WBP2-like"/>
</dbReference>
<dbReference type="PANTHER" id="PTHR31606">
    <property type="entry name" value="WW DOMAIN BINDING PROTEIN 2, ISOFORM E"/>
    <property type="match status" value="1"/>
</dbReference>
<dbReference type="Pfam" id="PF02893">
    <property type="entry name" value="GRAM"/>
    <property type="match status" value="1"/>
</dbReference>
<reference evidence="3" key="1">
    <citation type="journal article" date="2006" name="Science">
        <title>Ancient noncoding elements conserved in the human genome.</title>
        <authorList>
            <person name="Venkatesh B."/>
            <person name="Kirkness E.F."/>
            <person name="Loh Y.H."/>
            <person name="Halpern A.L."/>
            <person name="Lee A.P."/>
            <person name="Johnson J."/>
            <person name="Dandona N."/>
            <person name="Viswanathan L.D."/>
            <person name="Tay A."/>
            <person name="Venter J.C."/>
            <person name="Strausberg R.L."/>
            <person name="Brenner S."/>
        </authorList>
    </citation>
    <scope>NUCLEOTIDE SEQUENCE [LARGE SCALE GENOMIC DNA]</scope>
</reference>
<protein>
    <recommendedName>
        <fullName evidence="1">GRAM domain-containing protein</fullName>
    </recommendedName>
</protein>
<accession>A0A4W3I1F4</accession>
<dbReference type="GO" id="GO:0031490">
    <property type="term" value="F:chromatin DNA binding"/>
    <property type="evidence" value="ECO:0007669"/>
    <property type="project" value="TreeGrafter"/>
</dbReference>
<reference evidence="3" key="2">
    <citation type="journal article" date="2007" name="PLoS Biol.">
        <title>Survey sequencing and comparative analysis of the elephant shark (Callorhinchus milii) genome.</title>
        <authorList>
            <person name="Venkatesh B."/>
            <person name="Kirkness E.F."/>
            <person name="Loh Y.H."/>
            <person name="Halpern A.L."/>
            <person name="Lee A.P."/>
            <person name="Johnson J."/>
            <person name="Dandona N."/>
            <person name="Viswanathan L.D."/>
            <person name="Tay A."/>
            <person name="Venter J.C."/>
            <person name="Strausberg R.L."/>
            <person name="Brenner S."/>
        </authorList>
    </citation>
    <scope>NUCLEOTIDE SEQUENCE [LARGE SCALE GENOMIC DNA]</scope>
</reference>
<reference evidence="2" key="5">
    <citation type="submission" date="2025-09" db="UniProtKB">
        <authorList>
            <consortium name="Ensembl"/>
        </authorList>
    </citation>
    <scope>IDENTIFICATION</scope>
</reference>
<dbReference type="GO" id="GO:0005634">
    <property type="term" value="C:nucleus"/>
    <property type="evidence" value="ECO:0007669"/>
    <property type="project" value="TreeGrafter"/>
</dbReference>
<dbReference type="AlphaFoldDB" id="A0A4W3I1F4"/>
<name>A0A4W3I1F4_CALMI</name>
<dbReference type="SUPFAM" id="SSF50729">
    <property type="entry name" value="PH domain-like"/>
    <property type="match status" value="1"/>
</dbReference>
<evidence type="ECO:0000259" key="1">
    <source>
        <dbReference type="Pfam" id="PF02893"/>
    </source>
</evidence>
<dbReference type="InterPro" id="IPR004182">
    <property type="entry name" value="GRAM"/>
</dbReference>
<dbReference type="PANTHER" id="PTHR31606:SF1">
    <property type="entry name" value="WW DOMAIN BINDING PROTEIN 2, ISOFORM E"/>
    <property type="match status" value="1"/>
</dbReference>